<evidence type="ECO:0008006" key="4">
    <source>
        <dbReference type="Google" id="ProtNLM"/>
    </source>
</evidence>
<gene>
    <name evidence="2" type="ORF">GCM10010411_41800</name>
</gene>
<reference evidence="3" key="1">
    <citation type="journal article" date="2019" name="Int. J. Syst. Evol. Microbiol.">
        <title>The Global Catalogue of Microorganisms (GCM) 10K type strain sequencing project: providing services to taxonomists for standard genome sequencing and annotation.</title>
        <authorList>
            <consortium name="The Broad Institute Genomics Platform"/>
            <consortium name="The Broad Institute Genome Sequencing Center for Infectious Disease"/>
            <person name="Wu L."/>
            <person name="Ma J."/>
        </authorList>
    </citation>
    <scope>NUCLEOTIDE SEQUENCE [LARGE SCALE GENOMIC DNA]</scope>
    <source>
        <strain evidence="3">JCM 6833</strain>
    </source>
</reference>
<keyword evidence="3" id="KW-1185">Reference proteome</keyword>
<dbReference type="EMBL" id="BAAATD010000005">
    <property type="protein sequence ID" value="GAA2603392.1"/>
    <property type="molecule type" value="Genomic_DNA"/>
</dbReference>
<feature type="chain" id="PRO_5045077180" description="Secreted protein/lipoprotein" evidence="1">
    <location>
        <begin position="21"/>
        <end position="175"/>
    </location>
</feature>
<dbReference type="PROSITE" id="PS51257">
    <property type="entry name" value="PROKAR_LIPOPROTEIN"/>
    <property type="match status" value="1"/>
</dbReference>
<accession>A0ABP6C715</accession>
<protein>
    <recommendedName>
        <fullName evidence="4">Secreted protein/lipoprotein</fullName>
    </recommendedName>
</protein>
<dbReference type="RefSeq" id="WP_344543249.1">
    <property type="nucleotide sequence ID" value="NZ_BAAATD010000005.1"/>
</dbReference>
<organism evidence="2 3">
    <name type="scientific">Actinomadura fulvescens</name>
    <dbReference type="NCBI Taxonomy" id="46160"/>
    <lineage>
        <taxon>Bacteria</taxon>
        <taxon>Bacillati</taxon>
        <taxon>Actinomycetota</taxon>
        <taxon>Actinomycetes</taxon>
        <taxon>Streptosporangiales</taxon>
        <taxon>Thermomonosporaceae</taxon>
        <taxon>Actinomadura</taxon>
    </lineage>
</organism>
<comment type="caution">
    <text evidence="2">The sequence shown here is derived from an EMBL/GenBank/DDBJ whole genome shotgun (WGS) entry which is preliminary data.</text>
</comment>
<evidence type="ECO:0000313" key="3">
    <source>
        <dbReference type="Proteomes" id="UP001501509"/>
    </source>
</evidence>
<proteinExistence type="predicted"/>
<name>A0ABP6C715_9ACTN</name>
<evidence type="ECO:0000313" key="2">
    <source>
        <dbReference type="EMBL" id="GAA2603392.1"/>
    </source>
</evidence>
<feature type="signal peptide" evidence="1">
    <location>
        <begin position="1"/>
        <end position="20"/>
    </location>
</feature>
<keyword evidence="1" id="KW-0732">Signal</keyword>
<sequence length="175" mass="19053">MKSAPLLPFMLLLTACSAPAGATGAFQPNGTYATRPTPSPPESRAALERAALTSYRHFHKAFERALETNDPTGLAAVTTGPQARHLHKVIRANRRAGIIQRSHAVPHPRLMALKPPIAQIVDCVTTSGLWTYRARSGTRVGNPPKPQRTLIYATLHQTGTTWKVTKITHPRAPKC</sequence>
<evidence type="ECO:0000256" key="1">
    <source>
        <dbReference type="SAM" id="SignalP"/>
    </source>
</evidence>
<dbReference type="Proteomes" id="UP001501509">
    <property type="component" value="Unassembled WGS sequence"/>
</dbReference>